<evidence type="ECO:0000313" key="3">
    <source>
        <dbReference type="Proteomes" id="UP000235116"/>
    </source>
</evidence>
<dbReference type="RefSeq" id="WP_101895619.1">
    <property type="nucleotide sequence ID" value="NZ_CP022684.1"/>
</dbReference>
<sequence length="291" mass="34142">MIPSRVWVISDVHIDYQENFDRLVEFAERGHLSDALIVAGDATDRLDRLQELFSVLAENFRHVLFVPGNHELWVRRSGHEDSLEKFYAIKDLCQRTGVKTEPVLMGDFQKVWLVPLLSWYDDKDQPEHSLYVEKDYAEDRTDEMWGDFIHARWPDDLDQPLAQLFADENERHLRQEFDHPIISFSHFLPRQDLIFHKDLAAALELARKFDPLPEFNFSRVAGSARIEAQLRRLGSTLHVYGHQHRNRQRCLEGVTYLSHCMGYPKERQRGHVAAEAIHPKCVWRDDTGFTL</sequence>
<dbReference type="OrthoDB" id="9013891at2"/>
<proteinExistence type="predicted"/>
<dbReference type="SUPFAM" id="SSF56300">
    <property type="entry name" value="Metallo-dependent phosphatases"/>
    <property type="match status" value="1"/>
</dbReference>
<gene>
    <name evidence="2" type="ORF">Kalk_18245</name>
</gene>
<evidence type="ECO:0000259" key="1">
    <source>
        <dbReference type="Pfam" id="PF00149"/>
    </source>
</evidence>
<feature type="domain" description="Calcineurin-like phosphoesterase" evidence="1">
    <location>
        <begin position="5"/>
        <end position="245"/>
    </location>
</feature>
<reference evidence="3" key="1">
    <citation type="submission" date="2017-08" db="EMBL/GenBank/DDBJ databases">
        <title>Direct submision.</title>
        <authorList>
            <person name="Kim S.-J."/>
            <person name="Rhee S.-K."/>
        </authorList>
    </citation>
    <scope>NUCLEOTIDE SEQUENCE [LARGE SCALE GENOMIC DNA]</scope>
    <source>
        <strain evidence="3">GI5</strain>
    </source>
</reference>
<protein>
    <recommendedName>
        <fullName evidence="1">Calcineurin-like phosphoesterase domain-containing protein</fullName>
    </recommendedName>
</protein>
<keyword evidence="3" id="KW-1185">Reference proteome</keyword>
<dbReference type="Gene3D" id="3.60.21.10">
    <property type="match status" value="1"/>
</dbReference>
<dbReference type="PANTHER" id="PTHR36492">
    <property type="match status" value="1"/>
</dbReference>
<dbReference type="GO" id="GO:0016787">
    <property type="term" value="F:hydrolase activity"/>
    <property type="evidence" value="ECO:0007669"/>
    <property type="project" value="InterPro"/>
</dbReference>
<organism evidence="2 3">
    <name type="scientific">Ketobacter alkanivorans</name>
    <dbReference type="NCBI Taxonomy" id="1917421"/>
    <lineage>
        <taxon>Bacteria</taxon>
        <taxon>Pseudomonadati</taxon>
        <taxon>Pseudomonadota</taxon>
        <taxon>Gammaproteobacteria</taxon>
        <taxon>Pseudomonadales</taxon>
        <taxon>Ketobacteraceae</taxon>
        <taxon>Ketobacter</taxon>
    </lineage>
</organism>
<dbReference type="Proteomes" id="UP000235116">
    <property type="component" value="Chromosome"/>
</dbReference>
<accession>A0A2K9LS10</accession>
<dbReference type="InterPro" id="IPR052963">
    <property type="entry name" value="Pantetheine_PDE"/>
</dbReference>
<dbReference type="PANTHER" id="PTHR36492:SF2">
    <property type="entry name" value="[ACYL-CARRIER-PROTEIN] PHOSPHODIESTERASE PPTH"/>
    <property type="match status" value="1"/>
</dbReference>
<dbReference type="AlphaFoldDB" id="A0A2K9LS10"/>
<dbReference type="Pfam" id="PF00149">
    <property type="entry name" value="Metallophos"/>
    <property type="match status" value="1"/>
</dbReference>
<evidence type="ECO:0000313" key="2">
    <source>
        <dbReference type="EMBL" id="AUM14245.1"/>
    </source>
</evidence>
<dbReference type="InterPro" id="IPR004843">
    <property type="entry name" value="Calcineurin-like_PHP"/>
</dbReference>
<name>A0A2K9LS10_9GAMM</name>
<dbReference type="KEGG" id="kak:Kalk_18245"/>
<dbReference type="EMBL" id="CP022684">
    <property type="protein sequence ID" value="AUM14245.1"/>
    <property type="molecule type" value="Genomic_DNA"/>
</dbReference>
<dbReference type="InterPro" id="IPR029052">
    <property type="entry name" value="Metallo-depent_PP-like"/>
</dbReference>